<accession>A0ABP1RCT4</accession>
<keyword evidence="3" id="KW-1185">Reference proteome</keyword>
<evidence type="ECO:0000313" key="3">
    <source>
        <dbReference type="Proteomes" id="UP001642540"/>
    </source>
</evidence>
<proteinExistence type="predicted"/>
<dbReference type="EMBL" id="CAXLJM020000069">
    <property type="protein sequence ID" value="CAL8125725.1"/>
    <property type="molecule type" value="Genomic_DNA"/>
</dbReference>
<gene>
    <name evidence="2" type="ORF">ODALV1_LOCUS21097</name>
</gene>
<name>A0ABP1RCT4_9HEXA</name>
<feature type="transmembrane region" description="Helical" evidence="1">
    <location>
        <begin position="97"/>
        <end position="116"/>
    </location>
</feature>
<reference evidence="2 3" key="1">
    <citation type="submission" date="2024-08" db="EMBL/GenBank/DDBJ databases">
        <authorList>
            <person name="Cucini C."/>
            <person name="Frati F."/>
        </authorList>
    </citation>
    <scope>NUCLEOTIDE SEQUENCE [LARGE SCALE GENOMIC DNA]</scope>
</reference>
<evidence type="ECO:0000313" key="2">
    <source>
        <dbReference type="EMBL" id="CAL8125725.1"/>
    </source>
</evidence>
<sequence>MHNMHACFFSISIHRIAYPIPYFVLKKYPIVRTAPHCNCILYFTLYYYCTLDLDRCLNPMLRICGSSSNIRKQNGVLAAALCLNNTFLSFLSFLRIYIGYGMDGLIFPFLVFLSTLSF</sequence>
<keyword evidence="1" id="KW-1133">Transmembrane helix</keyword>
<dbReference type="Proteomes" id="UP001642540">
    <property type="component" value="Unassembled WGS sequence"/>
</dbReference>
<protein>
    <submittedName>
        <fullName evidence="2">Uncharacterized protein</fullName>
    </submittedName>
</protein>
<keyword evidence="1" id="KW-0472">Membrane</keyword>
<evidence type="ECO:0000256" key="1">
    <source>
        <dbReference type="SAM" id="Phobius"/>
    </source>
</evidence>
<comment type="caution">
    <text evidence="2">The sequence shown here is derived from an EMBL/GenBank/DDBJ whole genome shotgun (WGS) entry which is preliminary data.</text>
</comment>
<keyword evidence="1" id="KW-0812">Transmembrane</keyword>
<organism evidence="2 3">
    <name type="scientific">Orchesella dallaii</name>
    <dbReference type="NCBI Taxonomy" id="48710"/>
    <lineage>
        <taxon>Eukaryota</taxon>
        <taxon>Metazoa</taxon>
        <taxon>Ecdysozoa</taxon>
        <taxon>Arthropoda</taxon>
        <taxon>Hexapoda</taxon>
        <taxon>Collembola</taxon>
        <taxon>Entomobryomorpha</taxon>
        <taxon>Entomobryoidea</taxon>
        <taxon>Orchesellidae</taxon>
        <taxon>Orchesellinae</taxon>
        <taxon>Orchesella</taxon>
    </lineage>
</organism>